<dbReference type="SUPFAM" id="SSF55447">
    <property type="entry name" value="CO dehydrogenase flavoprotein C-terminal domain-like"/>
    <property type="match status" value="1"/>
</dbReference>
<dbReference type="InterPro" id="IPR051312">
    <property type="entry name" value="Diverse_Substr_Oxidored"/>
</dbReference>
<evidence type="ECO:0000313" key="5">
    <source>
        <dbReference type="EMBL" id="GAA4344273.1"/>
    </source>
</evidence>
<proteinExistence type="predicted"/>
<dbReference type="Gene3D" id="3.30.390.50">
    <property type="entry name" value="CO dehydrogenase flavoprotein, C-terminal domain"/>
    <property type="match status" value="1"/>
</dbReference>
<dbReference type="InterPro" id="IPR016167">
    <property type="entry name" value="FAD-bd_PCMH_sub1"/>
</dbReference>
<reference evidence="6" key="1">
    <citation type="journal article" date="2019" name="Int. J. Syst. Evol. Microbiol.">
        <title>The Global Catalogue of Microorganisms (GCM) 10K type strain sequencing project: providing services to taxonomists for standard genome sequencing and annotation.</title>
        <authorList>
            <consortium name="The Broad Institute Genomics Platform"/>
            <consortium name="The Broad Institute Genome Sequencing Center for Infectious Disease"/>
            <person name="Wu L."/>
            <person name="Ma J."/>
        </authorList>
    </citation>
    <scope>NUCLEOTIDE SEQUENCE [LARGE SCALE GENOMIC DNA]</scope>
    <source>
        <strain evidence="6">JCM 17666</strain>
    </source>
</reference>
<dbReference type="PANTHER" id="PTHR42659">
    <property type="entry name" value="XANTHINE DEHYDROGENASE SUBUNIT C-RELATED"/>
    <property type="match status" value="1"/>
</dbReference>
<evidence type="ECO:0000259" key="4">
    <source>
        <dbReference type="PROSITE" id="PS51387"/>
    </source>
</evidence>
<evidence type="ECO:0000256" key="2">
    <source>
        <dbReference type="ARBA" id="ARBA00022827"/>
    </source>
</evidence>
<dbReference type="PROSITE" id="PS51387">
    <property type="entry name" value="FAD_PCMH"/>
    <property type="match status" value="1"/>
</dbReference>
<keyword evidence="6" id="KW-1185">Reference proteome</keyword>
<dbReference type="InterPro" id="IPR005107">
    <property type="entry name" value="CO_DH_flav_C"/>
</dbReference>
<dbReference type="Pfam" id="PF03450">
    <property type="entry name" value="CO_deh_flav_C"/>
    <property type="match status" value="1"/>
</dbReference>
<dbReference type="Gene3D" id="3.30.465.10">
    <property type="match status" value="1"/>
</dbReference>
<dbReference type="Proteomes" id="UP001501671">
    <property type="component" value="Unassembled WGS sequence"/>
</dbReference>
<dbReference type="SMART" id="SM01092">
    <property type="entry name" value="CO_deh_flav_C"/>
    <property type="match status" value="1"/>
</dbReference>
<dbReference type="InterPro" id="IPR016169">
    <property type="entry name" value="FAD-bd_PCMH_sub2"/>
</dbReference>
<dbReference type="InterPro" id="IPR036318">
    <property type="entry name" value="FAD-bd_PCMH-like_sf"/>
</dbReference>
<organism evidence="5 6">
    <name type="scientific">Pigmentiphaga soli</name>
    <dbReference type="NCBI Taxonomy" id="1007095"/>
    <lineage>
        <taxon>Bacteria</taxon>
        <taxon>Pseudomonadati</taxon>
        <taxon>Pseudomonadota</taxon>
        <taxon>Betaproteobacteria</taxon>
        <taxon>Burkholderiales</taxon>
        <taxon>Alcaligenaceae</taxon>
        <taxon>Pigmentiphaga</taxon>
    </lineage>
</organism>
<dbReference type="EMBL" id="BAABFO010000046">
    <property type="protein sequence ID" value="GAA4344273.1"/>
    <property type="molecule type" value="Genomic_DNA"/>
</dbReference>
<evidence type="ECO:0000256" key="1">
    <source>
        <dbReference type="ARBA" id="ARBA00022630"/>
    </source>
</evidence>
<dbReference type="InterPro" id="IPR002346">
    <property type="entry name" value="Mopterin_DH_FAD-bd"/>
</dbReference>
<dbReference type="RefSeq" id="WP_345252485.1">
    <property type="nucleotide sequence ID" value="NZ_BAABFO010000046.1"/>
</dbReference>
<keyword evidence="3" id="KW-0560">Oxidoreductase</keyword>
<accession>A0ABP8HTP8</accession>
<sequence length="291" mass="31016">MKPAPFTYHRARSVDEALALLAGAGDARILAGGQSLVPMLNLRLAMPEHLIDISRIAELDHVEERGGRIAIGAATRQRTIEFSPLVAARLPLLAAAILHVGHRQTRNRGTLGGSLCHLDPSAELALMACVHDAQLVARSPRGERVLTMAAFALGTMTTALEPDEMLTEVRFSPWPAGHGFGFHEFARRHGDWAMASAAALVTLDGAGRIERAALALGGVADTPLRHATAEAMLIGQAPGDALLRRAAVLPQDVVVLDDDATPAWYRRQLAETMARRALADAVGRAAKAARQ</sequence>
<gene>
    <name evidence="5" type="ORF">GCM10023144_47880</name>
</gene>
<protein>
    <submittedName>
        <fullName evidence="5">Xanthine dehydrogenase family protein subunit M</fullName>
    </submittedName>
</protein>
<evidence type="ECO:0000256" key="3">
    <source>
        <dbReference type="ARBA" id="ARBA00023002"/>
    </source>
</evidence>
<feature type="domain" description="FAD-binding PCMH-type" evidence="4">
    <location>
        <begin position="1"/>
        <end position="176"/>
    </location>
</feature>
<dbReference type="Gene3D" id="3.30.43.10">
    <property type="entry name" value="Uridine Diphospho-n-acetylenolpyruvylglucosamine Reductase, domain 2"/>
    <property type="match status" value="1"/>
</dbReference>
<keyword evidence="2" id="KW-0274">FAD</keyword>
<dbReference type="SUPFAM" id="SSF56176">
    <property type="entry name" value="FAD-binding/transporter-associated domain-like"/>
    <property type="match status" value="1"/>
</dbReference>
<comment type="caution">
    <text evidence="5">The sequence shown here is derived from an EMBL/GenBank/DDBJ whole genome shotgun (WGS) entry which is preliminary data.</text>
</comment>
<dbReference type="Pfam" id="PF00941">
    <property type="entry name" value="FAD_binding_5"/>
    <property type="match status" value="1"/>
</dbReference>
<keyword evidence="1" id="KW-0285">Flavoprotein</keyword>
<dbReference type="PANTHER" id="PTHR42659:SF2">
    <property type="entry name" value="XANTHINE DEHYDROGENASE SUBUNIT C-RELATED"/>
    <property type="match status" value="1"/>
</dbReference>
<dbReference type="InterPro" id="IPR036683">
    <property type="entry name" value="CO_DH_flav_C_dom_sf"/>
</dbReference>
<name>A0ABP8HTP8_9BURK</name>
<evidence type="ECO:0000313" key="6">
    <source>
        <dbReference type="Proteomes" id="UP001501671"/>
    </source>
</evidence>
<dbReference type="InterPro" id="IPR016166">
    <property type="entry name" value="FAD-bd_PCMH"/>
</dbReference>